<feature type="chain" id="PRO_5041462373" description="chitinase" evidence="11">
    <location>
        <begin position="23"/>
        <end position="785"/>
    </location>
</feature>
<dbReference type="GO" id="GO:0005576">
    <property type="term" value="C:extracellular region"/>
    <property type="evidence" value="ECO:0007669"/>
    <property type="project" value="InterPro"/>
</dbReference>
<dbReference type="SUPFAM" id="SSF49299">
    <property type="entry name" value="PKD domain"/>
    <property type="match status" value="3"/>
</dbReference>
<dbReference type="Pfam" id="PF00704">
    <property type="entry name" value="Glyco_hydro_18"/>
    <property type="match status" value="1"/>
</dbReference>
<dbReference type="GO" id="GO:0008843">
    <property type="term" value="F:endochitinase activity"/>
    <property type="evidence" value="ECO:0007669"/>
    <property type="project" value="UniProtKB-EC"/>
</dbReference>
<dbReference type="Gene3D" id="2.60.40.10">
    <property type="entry name" value="Immunoglobulins"/>
    <property type="match status" value="3"/>
</dbReference>
<dbReference type="Pfam" id="PF18911">
    <property type="entry name" value="PKD_4"/>
    <property type="match status" value="3"/>
</dbReference>
<dbReference type="InterPro" id="IPR017853">
    <property type="entry name" value="GH"/>
</dbReference>
<dbReference type="PANTHER" id="PTHR11177">
    <property type="entry name" value="CHITINASE"/>
    <property type="match status" value="1"/>
</dbReference>
<evidence type="ECO:0000256" key="8">
    <source>
        <dbReference type="ARBA" id="ARBA00023326"/>
    </source>
</evidence>
<comment type="catalytic activity">
    <reaction evidence="1">
        <text>Random endo-hydrolysis of N-acetyl-beta-D-glucosaminide (1-&gt;4)-beta-linkages in chitin and chitodextrins.</text>
        <dbReference type="EC" id="3.2.1.14"/>
    </reaction>
</comment>
<feature type="signal peptide" evidence="11">
    <location>
        <begin position="1"/>
        <end position="22"/>
    </location>
</feature>
<dbReference type="SUPFAM" id="SSF51055">
    <property type="entry name" value="Carbohydrate binding domain"/>
    <property type="match status" value="1"/>
</dbReference>
<evidence type="ECO:0000256" key="11">
    <source>
        <dbReference type="SAM" id="SignalP"/>
    </source>
</evidence>
<evidence type="ECO:0000256" key="1">
    <source>
        <dbReference type="ARBA" id="ARBA00000822"/>
    </source>
</evidence>
<feature type="domain" description="PKD" evidence="12">
    <location>
        <begin position="240"/>
        <end position="326"/>
    </location>
</feature>
<feature type="domain" description="GH18" evidence="13">
    <location>
        <begin position="419"/>
        <end position="785"/>
    </location>
</feature>
<evidence type="ECO:0000313" key="15">
    <source>
        <dbReference type="Proteomes" id="UP001239782"/>
    </source>
</evidence>
<protein>
    <recommendedName>
        <fullName evidence="3">chitinase</fullName>
        <ecNumber evidence="3">3.2.1.14</ecNumber>
    </recommendedName>
</protein>
<dbReference type="SUPFAM" id="SSF54556">
    <property type="entry name" value="Chitinase insertion domain"/>
    <property type="match status" value="1"/>
</dbReference>
<dbReference type="Gene3D" id="3.20.20.80">
    <property type="entry name" value="Glycosidases"/>
    <property type="match status" value="1"/>
</dbReference>
<dbReference type="PROSITE" id="PS51910">
    <property type="entry name" value="GH18_2"/>
    <property type="match status" value="1"/>
</dbReference>
<feature type="region of interest" description="Disordered" evidence="10">
    <location>
        <begin position="306"/>
        <end position="330"/>
    </location>
</feature>
<dbReference type="InterPro" id="IPR001579">
    <property type="entry name" value="Glyco_hydro_18_chit_AS"/>
</dbReference>
<dbReference type="InterPro" id="IPR001223">
    <property type="entry name" value="Glyco_hydro18_cat"/>
</dbReference>
<evidence type="ECO:0000256" key="5">
    <source>
        <dbReference type="ARBA" id="ARBA00023024"/>
    </source>
</evidence>
<keyword evidence="15" id="KW-1185">Reference proteome</keyword>
<dbReference type="PROSITE" id="PS50093">
    <property type="entry name" value="PKD"/>
    <property type="match status" value="3"/>
</dbReference>
<dbReference type="EMBL" id="CP133548">
    <property type="protein sequence ID" value="WMS85920.1"/>
    <property type="molecule type" value="Genomic_DNA"/>
</dbReference>
<accession>A0AA51RQU8</accession>
<dbReference type="GO" id="GO:0030246">
    <property type="term" value="F:carbohydrate binding"/>
    <property type="evidence" value="ECO:0007669"/>
    <property type="project" value="InterPro"/>
</dbReference>
<dbReference type="Gene3D" id="2.10.10.20">
    <property type="entry name" value="Carbohydrate-binding module superfamily 5/12"/>
    <property type="match status" value="1"/>
</dbReference>
<dbReference type="PANTHER" id="PTHR11177:SF317">
    <property type="entry name" value="CHITINASE 12-RELATED"/>
    <property type="match status" value="1"/>
</dbReference>
<dbReference type="SMART" id="SM00089">
    <property type="entry name" value="PKD"/>
    <property type="match status" value="3"/>
</dbReference>
<keyword evidence="8" id="KW-0624">Polysaccharide degradation</keyword>
<dbReference type="InterPro" id="IPR011583">
    <property type="entry name" value="Chitinase_II/V-like_cat"/>
</dbReference>
<evidence type="ECO:0000256" key="7">
    <source>
        <dbReference type="ARBA" id="ARBA00023295"/>
    </source>
</evidence>
<dbReference type="InterPro" id="IPR013783">
    <property type="entry name" value="Ig-like_fold"/>
</dbReference>
<evidence type="ECO:0000256" key="2">
    <source>
        <dbReference type="ARBA" id="ARBA00009121"/>
    </source>
</evidence>
<organism evidence="14 15">
    <name type="scientific">Pleionea litopenaei</name>
    <dbReference type="NCBI Taxonomy" id="3070815"/>
    <lineage>
        <taxon>Bacteria</taxon>
        <taxon>Pseudomonadati</taxon>
        <taxon>Pseudomonadota</taxon>
        <taxon>Gammaproteobacteria</taxon>
        <taxon>Oceanospirillales</taxon>
        <taxon>Pleioneaceae</taxon>
        <taxon>Pleionea</taxon>
    </lineage>
</organism>
<evidence type="ECO:0000259" key="13">
    <source>
        <dbReference type="PROSITE" id="PS51910"/>
    </source>
</evidence>
<evidence type="ECO:0000256" key="6">
    <source>
        <dbReference type="ARBA" id="ARBA00023277"/>
    </source>
</evidence>
<feature type="domain" description="PKD" evidence="12">
    <location>
        <begin position="85"/>
        <end position="167"/>
    </location>
</feature>
<evidence type="ECO:0000256" key="10">
    <source>
        <dbReference type="SAM" id="MobiDB-lite"/>
    </source>
</evidence>
<evidence type="ECO:0000256" key="3">
    <source>
        <dbReference type="ARBA" id="ARBA00012729"/>
    </source>
</evidence>
<dbReference type="RefSeq" id="WP_309201072.1">
    <property type="nucleotide sequence ID" value="NZ_CP133548.1"/>
</dbReference>
<dbReference type="InterPro" id="IPR022409">
    <property type="entry name" value="PKD/Chitinase_dom"/>
</dbReference>
<dbReference type="Proteomes" id="UP001239782">
    <property type="component" value="Chromosome"/>
</dbReference>
<sequence>MNRFGKFSLLGGSLLLAQTVFAYDCSNLSTWDSSAVYTGGDQVQHASEAYQANWWNQNRNPADFSGQWQEWSSLGSCDGGGDNRAPIADANGPYSGLVNTAIAFSSAGSSDPDGNIASYQWDFGDGASSSQANPSHIYSQAGDYSVTLTVVDNQGASNLATAVASVTSDDNGGTCNLPQYMAGTQYSAGDQVRNVGRKYRCDIAGWCSSSSAWAYEPGVGSAWQQAWTDTGSCDGGDNQAPIANANGPYSAGVNQSFNFSSAGSSDSDGTIVEYNWSFGDGNSSTEANPSHSFANSGSYSVTLTVTDDQGATGRSNTTAEVTGSGENQAPVAMANGPYFGITGSNISFTSRGSNDPDGSISAYLWNFGDGASSTDAEPSHSYASAGRYDVSLTVTDNQGATNTATTSVTVNDDSGNSGSKVVGYFTNWGVYGRNYHVKNIHTSGSASKLTHIVYAFGNVQNGQCTIGDAYADYDKFYGAADSVDGVADTWDSGALRGNFGQLRRLKAMYPNIKIVWSFGGWTWSGGFGQAAANPQAFANSCYDLVFDPRWADVFDGIDIDWEYPNECGLTCDTSGFNGYRDLMKALRERFGNDKLVTSAIGAGEAKLNAANYGGAAQYLDFYMIMTYDFFGAWAAQGPTAPHSPLYSFDGIPTAGFFTDNGIQVLRSKGVPADKILLGIGFYGRGWTGVTQSTPGGSATGPAPGTYEQGIEDYKVLKTSCPATGTIAGTAYAYCGNNWWSYDTPATINGKMNYLKQQGLGGAFFWELSGDTTNGELINAIDQGLQ</sequence>
<dbReference type="InterPro" id="IPR029070">
    <property type="entry name" value="Chitinase_insertion_sf"/>
</dbReference>
<evidence type="ECO:0000313" key="14">
    <source>
        <dbReference type="EMBL" id="WMS85920.1"/>
    </source>
</evidence>
<evidence type="ECO:0000256" key="4">
    <source>
        <dbReference type="ARBA" id="ARBA00022801"/>
    </source>
</evidence>
<dbReference type="GO" id="GO:0008061">
    <property type="term" value="F:chitin binding"/>
    <property type="evidence" value="ECO:0007669"/>
    <property type="project" value="InterPro"/>
</dbReference>
<dbReference type="InterPro" id="IPR050314">
    <property type="entry name" value="Glycosyl_Hydrlase_18"/>
</dbReference>
<dbReference type="CDD" id="cd00146">
    <property type="entry name" value="PKD"/>
    <property type="match status" value="3"/>
</dbReference>
<dbReference type="PROSITE" id="PS01095">
    <property type="entry name" value="GH18_1"/>
    <property type="match status" value="1"/>
</dbReference>
<keyword evidence="5" id="KW-0146">Chitin degradation</keyword>
<dbReference type="Gene3D" id="3.10.50.10">
    <property type="match status" value="1"/>
</dbReference>
<dbReference type="GO" id="GO:0006032">
    <property type="term" value="P:chitin catabolic process"/>
    <property type="evidence" value="ECO:0007669"/>
    <property type="project" value="UniProtKB-KW"/>
</dbReference>
<reference evidence="14 15" key="1">
    <citation type="submission" date="2023-08" db="EMBL/GenBank/DDBJ databases">
        <title>Pleionea litopenaei sp. nov., isolated from stomach of juvenile Litopenaeus vannamei.</title>
        <authorList>
            <person name="Rho A.M."/>
            <person name="Hwang C.Y."/>
        </authorList>
    </citation>
    <scope>NUCLEOTIDE SEQUENCE [LARGE SCALE GENOMIC DNA]</scope>
    <source>
        <strain evidence="14 15">HL-JVS1</strain>
    </source>
</reference>
<dbReference type="EC" id="3.2.1.14" evidence="3"/>
<dbReference type="InterPro" id="IPR000601">
    <property type="entry name" value="PKD_dom"/>
</dbReference>
<dbReference type="InterPro" id="IPR035986">
    <property type="entry name" value="PKD_dom_sf"/>
</dbReference>
<keyword evidence="4 9" id="KW-0378">Hydrolase</keyword>
<evidence type="ECO:0000259" key="12">
    <source>
        <dbReference type="PROSITE" id="PS50093"/>
    </source>
</evidence>
<dbReference type="GO" id="GO:0000272">
    <property type="term" value="P:polysaccharide catabolic process"/>
    <property type="evidence" value="ECO:0007669"/>
    <property type="project" value="UniProtKB-KW"/>
</dbReference>
<proteinExistence type="inferred from homology"/>
<dbReference type="AlphaFoldDB" id="A0AA51RQU8"/>
<dbReference type="SMART" id="SM00495">
    <property type="entry name" value="ChtBD3"/>
    <property type="match status" value="2"/>
</dbReference>
<dbReference type="SUPFAM" id="SSF51445">
    <property type="entry name" value="(Trans)glycosidases"/>
    <property type="match status" value="1"/>
</dbReference>
<gene>
    <name evidence="14" type="ORF">Q9312_11895</name>
</gene>
<dbReference type="KEGG" id="plei:Q9312_11895"/>
<feature type="domain" description="PKD" evidence="12">
    <location>
        <begin position="329"/>
        <end position="417"/>
    </location>
</feature>
<dbReference type="CDD" id="cd06548">
    <property type="entry name" value="GH18_chitinase"/>
    <property type="match status" value="1"/>
</dbReference>
<dbReference type="SMART" id="SM00636">
    <property type="entry name" value="Glyco_18"/>
    <property type="match status" value="1"/>
</dbReference>
<evidence type="ECO:0000256" key="9">
    <source>
        <dbReference type="RuleBase" id="RU000489"/>
    </source>
</evidence>
<comment type="similarity">
    <text evidence="2">Belongs to the glycosyl hydrolase 18 family. Chitinase class II subfamily.</text>
</comment>
<keyword evidence="6" id="KW-0119">Carbohydrate metabolism</keyword>
<dbReference type="InterPro" id="IPR003610">
    <property type="entry name" value="CBM5/12"/>
</dbReference>
<feature type="compositionally biased region" description="Polar residues" evidence="10">
    <location>
        <begin position="306"/>
        <end position="327"/>
    </location>
</feature>
<keyword evidence="11" id="KW-0732">Signal</keyword>
<name>A0AA51RQU8_9GAMM</name>
<keyword evidence="7 9" id="KW-0326">Glycosidase</keyword>
<dbReference type="InterPro" id="IPR036573">
    <property type="entry name" value="CBM_sf_5/12"/>
</dbReference>
<dbReference type="CDD" id="cd12215">
    <property type="entry name" value="ChiC_BD"/>
    <property type="match status" value="1"/>
</dbReference>